<keyword evidence="3" id="KW-1185">Reference proteome</keyword>
<evidence type="ECO:0000256" key="1">
    <source>
        <dbReference type="SAM" id="Coils"/>
    </source>
</evidence>
<comment type="caution">
    <text evidence="2">The sequence shown here is derived from an EMBL/GenBank/DDBJ whole genome shotgun (WGS) entry which is preliminary data.</text>
</comment>
<organism evidence="2 3">
    <name type="scientific">Calorimonas adulescens</name>
    <dbReference type="NCBI Taxonomy" id="2606906"/>
    <lineage>
        <taxon>Bacteria</taxon>
        <taxon>Bacillati</taxon>
        <taxon>Bacillota</taxon>
        <taxon>Clostridia</taxon>
        <taxon>Thermoanaerobacterales</taxon>
        <taxon>Thermoanaerobacteraceae</taxon>
        <taxon>Calorimonas</taxon>
    </lineage>
</organism>
<dbReference type="AlphaFoldDB" id="A0A5D8QBS6"/>
<proteinExistence type="predicted"/>
<gene>
    <name evidence="2" type="ORF">FWJ32_07030</name>
</gene>
<dbReference type="Proteomes" id="UP000322976">
    <property type="component" value="Unassembled WGS sequence"/>
</dbReference>
<dbReference type="EMBL" id="VTPS01000009">
    <property type="protein sequence ID" value="TZE81981.1"/>
    <property type="molecule type" value="Genomic_DNA"/>
</dbReference>
<accession>A0A5D8QBS6</accession>
<keyword evidence="1" id="KW-0175">Coiled coil</keyword>
<reference evidence="2 3" key="1">
    <citation type="submission" date="2019-08" db="EMBL/GenBank/DDBJ databases">
        <title>Calorimonas adulescens gen. nov., sp. nov., an anaerobic thermophilic bacterium from Sakhalin hot spring.</title>
        <authorList>
            <person name="Khomyakova M.A."/>
            <person name="Merkel A.Y."/>
            <person name="Novikov A."/>
            <person name="Bonch-Osmolovskaya E.A."/>
            <person name="Slobodkin A.I."/>
        </authorList>
    </citation>
    <scope>NUCLEOTIDE SEQUENCE [LARGE SCALE GENOMIC DNA]</scope>
    <source>
        <strain evidence="2 3">A05MB</strain>
    </source>
</reference>
<protein>
    <submittedName>
        <fullName evidence="2">Uncharacterized protein</fullName>
    </submittedName>
</protein>
<dbReference type="RefSeq" id="WP_149545255.1">
    <property type="nucleotide sequence ID" value="NZ_VTPS01000009.1"/>
</dbReference>
<evidence type="ECO:0000313" key="2">
    <source>
        <dbReference type="EMBL" id="TZE81981.1"/>
    </source>
</evidence>
<evidence type="ECO:0000313" key="3">
    <source>
        <dbReference type="Proteomes" id="UP000322976"/>
    </source>
</evidence>
<sequence>MLKEELEKEINNITQQLNECNQIIAEAVEATKKTDKLRTRLKELMVEYLKIDIVNTKLKPLFIFQGKTKDLLKELQQELEKAQNHSPSFYHW</sequence>
<feature type="coiled-coil region" evidence="1">
    <location>
        <begin position="3"/>
        <end position="85"/>
    </location>
</feature>
<name>A0A5D8QBS6_9THEO</name>